<dbReference type="EMBL" id="CP001706">
    <property type="protein sequence ID" value="ACV08041.1"/>
    <property type="molecule type" value="Genomic_DNA"/>
</dbReference>
<evidence type="ECO:0008006" key="4">
    <source>
        <dbReference type="Google" id="ProtNLM"/>
    </source>
</evidence>
<dbReference type="eggNOG" id="ENOG50336ZB">
    <property type="taxonomic scope" value="Bacteria"/>
</dbReference>
<evidence type="ECO:0000313" key="2">
    <source>
        <dbReference type="EMBL" id="ACV08041.1"/>
    </source>
</evidence>
<evidence type="ECO:0000313" key="3">
    <source>
        <dbReference type="Proteomes" id="UP000000628"/>
    </source>
</evidence>
<dbReference type="RefSeq" id="WP_015770670.1">
    <property type="nucleotide sequence ID" value="NC_013174.1"/>
</dbReference>
<dbReference type="Proteomes" id="UP000000628">
    <property type="component" value="Chromosome"/>
</dbReference>
<organism evidence="2 3">
    <name type="scientific">Jonesia denitrificans (strain ATCC 14870 / DSM 20603 / BCRC 15368 / CIP 55.134 / JCM 11481 / NBRC 15587 / NCTC 10816 / Prevot 55134)</name>
    <name type="common">Listeria denitrificans</name>
    <dbReference type="NCBI Taxonomy" id="471856"/>
    <lineage>
        <taxon>Bacteria</taxon>
        <taxon>Bacillati</taxon>
        <taxon>Actinomycetota</taxon>
        <taxon>Actinomycetes</taxon>
        <taxon>Micrococcales</taxon>
        <taxon>Jonesiaceae</taxon>
        <taxon>Jonesia</taxon>
    </lineage>
</organism>
<keyword evidence="3" id="KW-1185">Reference proteome</keyword>
<proteinExistence type="predicted"/>
<dbReference type="AlphaFoldDB" id="C7QZN5"/>
<accession>C7QZN5</accession>
<evidence type="ECO:0000256" key="1">
    <source>
        <dbReference type="SAM" id="SignalP"/>
    </source>
</evidence>
<protein>
    <recommendedName>
        <fullName evidence="4">Solute-binding protein family 5 domain-containing protein</fullName>
    </recommendedName>
</protein>
<dbReference type="STRING" id="471856.Jden_0372"/>
<name>C7QZN5_JONDD</name>
<feature type="chain" id="PRO_5038717359" description="Solute-binding protein family 5 domain-containing protein" evidence="1">
    <location>
        <begin position="23"/>
        <end position="322"/>
    </location>
</feature>
<gene>
    <name evidence="2" type="ordered locus">Jden_0372</name>
</gene>
<sequence length="322" mass="35456">MWSSNNYVARMGSIAVAVGVVAALSGCSSVDETVVEPMEIGSTINGIELTAELDPQVGSVTLPFDQFAPTPWEEAVLTAGISGTLSQCALDKGVVFRSKPPVDQSIYEEIYSSEHYFGPWTQGQAARWGFVTPQHDADLFYNGVDGGPTEAPEPMYALDEQEYSGTDEEIIDECRALSGQAEKYQSALAAVPWAVDYPLYEEVWRDFDNAESAVDDLAQCLTQRGLTPVDEEPWWPLGARADRIDEEQISMALTVVECKESVNFTQRMADVEVAIQMPMVKKYAQEMHAHKDVLDEAFTEASDFLAKNPDLYLSRNPASGQE</sequence>
<reference evidence="2 3" key="1">
    <citation type="journal article" date="2009" name="Stand. Genomic Sci.">
        <title>Complete genome sequence of Jonesia denitrificans type strain (Prevot 55134).</title>
        <authorList>
            <person name="Pukall R."/>
            <person name="Gehrich-Schroter G."/>
            <person name="Lapidus A."/>
            <person name="Nolan M."/>
            <person name="Glavina Del Rio T."/>
            <person name="Lucas S."/>
            <person name="Chen F."/>
            <person name="Tice H."/>
            <person name="Pitluck S."/>
            <person name="Cheng J.F."/>
            <person name="Copeland A."/>
            <person name="Saunders E."/>
            <person name="Brettin T."/>
            <person name="Detter J.C."/>
            <person name="Bruce D."/>
            <person name="Goodwin L."/>
            <person name="Pati A."/>
            <person name="Ivanova N."/>
            <person name="Mavromatis K."/>
            <person name="Ovchinnikova G."/>
            <person name="Chen A."/>
            <person name="Palaniappan K."/>
            <person name="Land M."/>
            <person name="Hauser L."/>
            <person name="Chang Y.J."/>
            <person name="Jeffries C.D."/>
            <person name="Chain P."/>
            <person name="Goker M."/>
            <person name="Bristow J."/>
            <person name="Eisen J.A."/>
            <person name="Markowitz V."/>
            <person name="Hugenholtz P."/>
            <person name="Kyrpides N.C."/>
            <person name="Klenk H.P."/>
            <person name="Han C."/>
        </authorList>
    </citation>
    <scope>NUCLEOTIDE SEQUENCE [LARGE SCALE GENOMIC DNA]</scope>
    <source>
        <strain evidence="3">ATCC 14870 / DSM 20603 / BCRC 15368 / CIP 55.134 / JCM 11481 / NBRC 15587 / NCTC 10816 / Prevot 55134</strain>
    </source>
</reference>
<dbReference type="KEGG" id="jde:Jden_0372"/>
<dbReference type="HOGENOM" id="CLU_917579_0_0_11"/>
<keyword evidence="1" id="KW-0732">Signal</keyword>
<dbReference type="OrthoDB" id="4829066at2"/>
<feature type="signal peptide" evidence="1">
    <location>
        <begin position="1"/>
        <end position="22"/>
    </location>
</feature>